<gene>
    <name evidence="2" type="ORF">SAMN02745724_00925</name>
</gene>
<keyword evidence="3" id="KW-1185">Reference proteome</keyword>
<dbReference type="STRING" id="1123010.SAMN02745724_00925"/>
<organism evidence="2 3">
    <name type="scientific">Pseudoalteromonas denitrificans DSM 6059</name>
    <dbReference type="NCBI Taxonomy" id="1123010"/>
    <lineage>
        <taxon>Bacteria</taxon>
        <taxon>Pseudomonadati</taxon>
        <taxon>Pseudomonadota</taxon>
        <taxon>Gammaproteobacteria</taxon>
        <taxon>Alteromonadales</taxon>
        <taxon>Pseudoalteromonadaceae</taxon>
        <taxon>Pseudoalteromonas</taxon>
    </lineage>
</organism>
<proteinExistence type="predicted"/>
<feature type="chain" id="PRO_5011669725" description="DUF3828 domain-containing protein" evidence="1">
    <location>
        <begin position="21"/>
        <end position="173"/>
    </location>
</feature>
<keyword evidence="1" id="KW-0732">Signal</keyword>
<evidence type="ECO:0008006" key="4">
    <source>
        <dbReference type="Google" id="ProtNLM"/>
    </source>
</evidence>
<evidence type="ECO:0000313" key="2">
    <source>
        <dbReference type="EMBL" id="SFC11837.1"/>
    </source>
</evidence>
<dbReference type="OrthoDB" id="6293321at2"/>
<evidence type="ECO:0000313" key="3">
    <source>
        <dbReference type="Proteomes" id="UP000198862"/>
    </source>
</evidence>
<evidence type="ECO:0000256" key="1">
    <source>
        <dbReference type="SAM" id="SignalP"/>
    </source>
</evidence>
<protein>
    <recommendedName>
        <fullName evidence="4">DUF3828 domain-containing protein</fullName>
    </recommendedName>
</protein>
<dbReference type="AlphaFoldDB" id="A0A1I1GJ84"/>
<name>A0A1I1GJ84_9GAMM</name>
<feature type="signal peptide" evidence="1">
    <location>
        <begin position="1"/>
        <end position="20"/>
    </location>
</feature>
<dbReference type="Proteomes" id="UP000198862">
    <property type="component" value="Unassembled WGS sequence"/>
</dbReference>
<accession>A0A1I1GJ84</accession>
<reference evidence="2 3" key="1">
    <citation type="submission" date="2016-10" db="EMBL/GenBank/DDBJ databases">
        <authorList>
            <person name="de Groot N.N."/>
        </authorList>
    </citation>
    <scope>NUCLEOTIDE SEQUENCE [LARGE SCALE GENOMIC DNA]</scope>
    <source>
        <strain evidence="2 3">DSM 6059</strain>
    </source>
</reference>
<dbReference type="RefSeq" id="WP_091980626.1">
    <property type="nucleotide sequence ID" value="NZ_FOLO01000005.1"/>
</dbReference>
<sequence length="173" mass="20535">MNPLKLSFLILLLNSLNVMAKTIESPADIVDKFLSEMKVKNYYEAAEYVAKSELLWLKEATKPLLYKKSFYEDFELEPLGEKDIKEILENDAFEFWSQLTWETRGKNFGLYEPENILGFIKEKEDIAHVVVRDLIYEERDPVVYTLVLESKQWRVKLPRIFKGTVYIYNETYK</sequence>
<dbReference type="EMBL" id="FOLO01000005">
    <property type="protein sequence ID" value="SFC11837.1"/>
    <property type="molecule type" value="Genomic_DNA"/>
</dbReference>